<dbReference type="CDD" id="cd06171">
    <property type="entry name" value="Sigma70_r4"/>
    <property type="match status" value="1"/>
</dbReference>
<evidence type="ECO:0000256" key="4">
    <source>
        <dbReference type="ARBA" id="ARBA00023163"/>
    </source>
</evidence>
<dbReference type="SUPFAM" id="SSF88946">
    <property type="entry name" value="Sigma2 domain of RNA polymerase sigma factors"/>
    <property type="match status" value="1"/>
</dbReference>
<keyword evidence="2" id="KW-0805">Transcription regulation</keyword>
<protein>
    <submittedName>
        <fullName evidence="7">Sigma-70 family RNA polymerase sigma factor</fullName>
    </submittedName>
</protein>
<dbReference type="InterPro" id="IPR013324">
    <property type="entry name" value="RNA_pol_sigma_r3/r4-like"/>
</dbReference>
<sequence length="215" mass="23359">MAWHDPGCTAFGPAACAAKPHLPGAPNLPVPCEDFNYEAALLACAAGERAALQRLYEQEAARLLAVVRRIVRDGALAEDVLHDAWVNIWTRATSFDPARGSARGWIYSVARNLALNARRDDLREADLPQETLQVLDDQASLAAWDAVNRAGAWADSAGRVGHCLSELEPVRRDCILYAYVDGLTQKEIAARVSAPLGTVKAWIQRSLVALRACMS</sequence>
<comment type="similarity">
    <text evidence="1">Belongs to the sigma-70 factor family. ECF subfamily.</text>
</comment>
<keyword evidence="4" id="KW-0804">Transcription</keyword>
<dbReference type="EMBL" id="CP054841">
    <property type="protein sequence ID" value="QKV55625.1"/>
    <property type="molecule type" value="Genomic_DNA"/>
</dbReference>
<dbReference type="NCBIfam" id="TIGR02937">
    <property type="entry name" value="sigma70-ECF"/>
    <property type="match status" value="1"/>
</dbReference>
<dbReference type="SUPFAM" id="SSF88659">
    <property type="entry name" value="Sigma3 and sigma4 domains of RNA polymerase sigma factors"/>
    <property type="match status" value="1"/>
</dbReference>
<evidence type="ECO:0000256" key="1">
    <source>
        <dbReference type="ARBA" id="ARBA00010641"/>
    </source>
</evidence>
<dbReference type="PANTHER" id="PTHR43133:SF62">
    <property type="entry name" value="RNA POLYMERASE SIGMA FACTOR SIGZ"/>
    <property type="match status" value="1"/>
</dbReference>
<dbReference type="InterPro" id="IPR013325">
    <property type="entry name" value="RNA_pol_sigma_r2"/>
</dbReference>
<reference evidence="7 8" key="1">
    <citation type="submission" date="2020-06" db="EMBL/GenBank/DDBJ databases">
        <title>Acidovorax antarctica sp. nov., isolated from Corinth ice sheet soil, Antarctic Fields Peninsula.</title>
        <authorList>
            <person name="Xu Q."/>
            <person name="Peng F."/>
        </authorList>
    </citation>
    <scope>NUCLEOTIDE SEQUENCE [LARGE SCALE GENOMIC DNA]</scope>
    <source>
        <strain evidence="7 8">16-35-5</strain>
        <plasmid evidence="7 8">unnamed1</plasmid>
    </source>
</reference>
<dbReference type="Proteomes" id="UP000509579">
    <property type="component" value="Plasmid unnamed1"/>
</dbReference>
<geneLocation type="plasmid" evidence="7 8">
    <name>unnamed1</name>
</geneLocation>
<dbReference type="KEGG" id="aant:HUK68_22225"/>
<dbReference type="InterPro" id="IPR013249">
    <property type="entry name" value="RNA_pol_sigma70_r4_t2"/>
</dbReference>
<dbReference type="GO" id="GO:0003677">
    <property type="term" value="F:DNA binding"/>
    <property type="evidence" value="ECO:0007669"/>
    <property type="project" value="InterPro"/>
</dbReference>
<accession>A0A6N1XCA4</accession>
<proteinExistence type="inferred from homology"/>
<dbReference type="GO" id="GO:0016987">
    <property type="term" value="F:sigma factor activity"/>
    <property type="evidence" value="ECO:0007669"/>
    <property type="project" value="UniProtKB-KW"/>
</dbReference>
<dbReference type="InterPro" id="IPR036388">
    <property type="entry name" value="WH-like_DNA-bd_sf"/>
</dbReference>
<organism evidence="7 8">
    <name type="scientific">Comamonas antarctica</name>
    <dbReference type="NCBI Taxonomy" id="2743470"/>
    <lineage>
        <taxon>Bacteria</taxon>
        <taxon>Pseudomonadati</taxon>
        <taxon>Pseudomonadota</taxon>
        <taxon>Betaproteobacteria</taxon>
        <taxon>Burkholderiales</taxon>
        <taxon>Comamonadaceae</taxon>
        <taxon>Comamonas</taxon>
    </lineage>
</organism>
<gene>
    <name evidence="7" type="ORF">HUK68_22225</name>
</gene>
<dbReference type="GO" id="GO:0006352">
    <property type="term" value="P:DNA-templated transcription initiation"/>
    <property type="evidence" value="ECO:0007669"/>
    <property type="project" value="InterPro"/>
</dbReference>
<dbReference type="PANTHER" id="PTHR43133">
    <property type="entry name" value="RNA POLYMERASE ECF-TYPE SIGMA FACTO"/>
    <property type="match status" value="1"/>
</dbReference>
<keyword evidence="8" id="KW-1185">Reference proteome</keyword>
<evidence type="ECO:0000259" key="5">
    <source>
        <dbReference type="Pfam" id="PF04542"/>
    </source>
</evidence>
<evidence type="ECO:0000256" key="3">
    <source>
        <dbReference type="ARBA" id="ARBA00023082"/>
    </source>
</evidence>
<dbReference type="InterPro" id="IPR039425">
    <property type="entry name" value="RNA_pol_sigma-70-like"/>
</dbReference>
<keyword evidence="3" id="KW-0731">Sigma factor</keyword>
<dbReference type="Pfam" id="PF08281">
    <property type="entry name" value="Sigma70_r4_2"/>
    <property type="match status" value="1"/>
</dbReference>
<dbReference type="AlphaFoldDB" id="A0A6N1XCA4"/>
<keyword evidence="7" id="KW-0614">Plasmid</keyword>
<dbReference type="InterPro" id="IPR014284">
    <property type="entry name" value="RNA_pol_sigma-70_dom"/>
</dbReference>
<evidence type="ECO:0000313" key="7">
    <source>
        <dbReference type="EMBL" id="QKV55625.1"/>
    </source>
</evidence>
<evidence type="ECO:0000256" key="2">
    <source>
        <dbReference type="ARBA" id="ARBA00023015"/>
    </source>
</evidence>
<dbReference type="InterPro" id="IPR007627">
    <property type="entry name" value="RNA_pol_sigma70_r2"/>
</dbReference>
<feature type="domain" description="RNA polymerase sigma factor 70 region 4 type 2" evidence="6">
    <location>
        <begin position="159"/>
        <end position="210"/>
    </location>
</feature>
<evidence type="ECO:0000259" key="6">
    <source>
        <dbReference type="Pfam" id="PF08281"/>
    </source>
</evidence>
<dbReference type="Gene3D" id="1.10.1740.10">
    <property type="match status" value="1"/>
</dbReference>
<feature type="domain" description="RNA polymerase sigma-70 region 2" evidence="5">
    <location>
        <begin position="55"/>
        <end position="121"/>
    </location>
</feature>
<evidence type="ECO:0000313" key="8">
    <source>
        <dbReference type="Proteomes" id="UP000509579"/>
    </source>
</evidence>
<name>A0A6N1XCA4_9BURK</name>
<dbReference type="Pfam" id="PF04542">
    <property type="entry name" value="Sigma70_r2"/>
    <property type="match status" value="1"/>
</dbReference>
<dbReference type="Gene3D" id="1.10.10.10">
    <property type="entry name" value="Winged helix-like DNA-binding domain superfamily/Winged helix DNA-binding domain"/>
    <property type="match status" value="1"/>
</dbReference>